<protein>
    <submittedName>
        <fullName evidence="1">Uncharacterized protein</fullName>
    </submittedName>
</protein>
<accession>A0A8K0C7T7</accession>
<evidence type="ECO:0000313" key="2">
    <source>
        <dbReference type="Proteomes" id="UP000801492"/>
    </source>
</evidence>
<keyword evidence="2" id="KW-1185">Reference proteome</keyword>
<reference evidence="1" key="1">
    <citation type="submission" date="2019-08" db="EMBL/GenBank/DDBJ databases">
        <title>The genome of the North American firefly Photinus pyralis.</title>
        <authorList>
            <consortium name="Photinus pyralis genome working group"/>
            <person name="Fallon T.R."/>
            <person name="Sander Lower S.E."/>
            <person name="Weng J.-K."/>
        </authorList>
    </citation>
    <scope>NUCLEOTIDE SEQUENCE</scope>
    <source>
        <strain evidence="1">TRF0915ILg1</strain>
        <tissue evidence="1">Whole body</tissue>
    </source>
</reference>
<dbReference type="PANTHER" id="PTHR10773">
    <property type="entry name" value="DNA-DIRECTED RNA POLYMERASES I, II, AND III SUBUNIT RPABC2"/>
    <property type="match status" value="1"/>
</dbReference>
<dbReference type="AlphaFoldDB" id="A0A8K0C7T7"/>
<dbReference type="EMBL" id="VTPC01091179">
    <property type="protein sequence ID" value="KAF2879397.1"/>
    <property type="molecule type" value="Genomic_DNA"/>
</dbReference>
<gene>
    <name evidence="1" type="ORF">ILUMI_26770</name>
</gene>
<dbReference type="PANTHER" id="PTHR10773:SF19">
    <property type="match status" value="1"/>
</dbReference>
<sequence>MARHYCRSKANRQYVASDLNITKIYELYLDKCKEENVSDPVSAAVYRKTFCSEYNFTFHRPKKDGCSTYLCGGQNCCMCTHAVKTPRIEIIDQNVLETGHTDMEVDSMHSAIEANKKHQRIYTSHGWPVILRIARQKHPYHVEELSFNDILNLKALKATLTVGKMFENTEGNTINWMNIKMLQFRKDCPQIIFVKENHSDENFTEMSLPSSKNKK</sequence>
<dbReference type="Proteomes" id="UP000801492">
    <property type="component" value="Unassembled WGS sequence"/>
</dbReference>
<organism evidence="1 2">
    <name type="scientific">Ignelater luminosus</name>
    <name type="common">Cucubano</name>
    <name type="synonym">Pyrophorus luminosus</name>
    <dbReference type="NCBI Taxonomy" id="2038154"/>
    <lineage>
        <taxon>Eukaryota</taxon>
        <taxon>Metazoa</taxon>
        <taxon>Ecdysozoa</taxon>
        <taxon>Arthropoda</taxon>
        <taxon>Hexapoda</taxon>
        <taxon>Insecta</taxon>
        <taxon>Pterygota</taxon>
        <taxon>Neoptera</taxon>
        <taxon>Endopterygota</taxon>
        <taxon>Coleoptera</taxon>
        <taxon>Polyphaga</taxon>
        <taxon>Elateriformia</taxon>
        <taxon>Elateroidea</taxon>
        <taxon>Elateridae</taxon>
        <taxon>Agrypninae</taxon>
        <taxon>Pyrophorini</taxon>
        <taxon>Ignelater</taxon>
    </lineage>
</organism>
<proteinExistence type="predicted"/>
<name>A0A8K0C7T7_IGNLU</name>
<comment type="caution">
    <text evidence="1">The sequence shown here is derived from an EMBL/GenBank/DDBJ whole genome shotgun (WGS) entry which is preliminary data.</text>
</comment>
<dbReference type="OrthoDB" id="6762186at2759"/>
<evidence type="ECO:0000313" key="1">
    <source>
        <dbReference type="EMBL" id="KAF2879397.1"/>
    </source>
</evidence>